<sequence length="577" mass="63445">MARFIDSQGNWVDTEAPQELESFYSSLVPSMDLKKFPTLDQPQVQAVVQEKANQQKRIDTFTESMAPLAQTTFGEDALKGLLSDSTADMEQRAGAAQALYPGTKVTVGKHGELSFTAKSVDMGFNYPNSGTAYQNPTQQVADKSVQQSDALKNFDDRFRAIQGMADPTDIMNAYAALQADANTYVTGKTAALEQRIGKALGYDQLQQQLATDRQLDQNYYNQYYGGQYLGPSQESLQNISAFSTVKSQRDQQVSEVMSRDPDIIALKSKMAILDNLIKQRVSETTPTTGAGLVPEEDVDKILMVQGVDPNKAKENERFLIKSQIAKNDAVTMAKLTIASSGPVQNLTAAAMSQGPQAQWALNAAKAQFDTPDLPNQLINEFRQFDSKYLPQIPKDQQSLYKLSQVDQAGSKAQVEARKMEIAQNKMQFIVSNQANARQAAFGQSVINWAVPQDQTIAPEVKATLEIVQRQRQQENSTAPITIDDLISRMDWDNDPSGAKRDAMIAYINSQAATVSDQKVFGPVPVFSDPQMTRGFVDGIIVSQRFRNLGIRGGSAGYYGGPAQDAMLTSQGYRSQIQ</sequence>
<name>A0A1C8HR32_BPPP4</name>
<dbReference type="EMBL" id="KU884563">
    <property type="protein sequence ID" value="ANA48985.1"/>
    <property type="molecule type" value="Genomic_DNA"/>
</dbReference>
<dbReference type="Proteomes" id="UP000230640">
    <property type="component" value="Segment"/>
</dbReference>
<reference evidence="1 2" key="1">
    <citation type="journal article" date="2016" name="Appl. Environ. Microbiol.">
        <title>Genomic and Transcriptional Mapping of PaMx41, Archetype of a New Lineage of Bacteriophages Infecting Pseudomonas aeruginosa.</title>
        <authorList>
            <person name="Cruz-Plancarte I."/>
            <person name="Cazares A."/>
            <person name="Guarneros G."/>
        </authorList>
    </citation>
    <scope>NUCLEOTIDE SEQUENCE [LARGE SCALE GENOMIC DNA]</scope>
</reference>
<evidence type="ECO:0000313" key="2">
    <source>
        <dbReference type="Proteomes" id="UP000230640"/>
    </source>
</evidence>
<proteinExistence type="predicted"/>
<gene>
    <name evidence="1" type="ORF">PaMx41_ORF22</name>
</gene>
<evidence type="ECO:0000313" key="1">
    <source>
        <dbReference type="EMBL" id="ANA48985.1"/>
    </source>
</evidence>
<organism evidence="1 2">
    <name type="scientific">Pseudomonas phage PaMx41</name>
    <dbReference type="NCBI Taxonomy" id="1815976"/>
    <lineage>
        <taxon>Viruses</taxon>
        <taxon>Duplodnaviria</taxon>
        <taxon>Heunggongvirae</taxon>
        <taxon>Uroviricota</taxon>
        <taxon>Caudoviricetes</taxon>
        <taxon>Fredfastierviridae</taxon>
        <taxon>Jamesmcgillvirus</taxon>
        <taxon>Jamesmcgillvirus PaMx41</taxon>
    </lineage>
</organism>
<protein>
    <submittedName>
        <fullName evidence="1">Structural protein</fullName>
    </submittedName>
</protein>
<keyword evidence="2" id="KW-1185">Reference proteome</keyword>
<accession>A0A1C8HR32</accession>